<sequence>MDRRSLPPPQLKVHRSLRGSATSSSAAVNRRIPEMQFPRPWSSRQYQLPKQPLQ</sequence>
<gene>
    <name evidence="2" type="ORF">ZEAMMB73_Zm00001d003267</name>
</gene>
<organism evidence="2">
    <name type="scientific">Zea mays</name>
    <name type="common">Maize</name>
    <dbReference type="NCBI Taxonomy" id="4577"/>
    <lineage>
        <taxon>Eukaryota</taxon>
        <taxon>Viridiplantae</taxon>
        <taxon>Streptophyta</taxon>
        <taxon>Embryophyta</taxon>
        <taxon>Tracheophyta</taxon>
        <taxon>Spermatophyta</taxon>
        <taxon>Magnoliopsida</taxon>
        <taxon>Liliopsida</taxon>
        <taxon>Poales</taxon>
        <taxon>Poaceae</taxon>
        <taxon>PACMAD clade</taxon>
        <taxon>Panicoideae</taxon>
        <taxon>Andropogonodae</taxon>
        <taxon>Andropogoneae</taxon>
        <taxon>Tripsacinae</taxon>
        <taxon>Zea</taxon>
    </lineage>
</organism>
<accession>A0A1D6E850</accession>
<feature type="compositionally biased region" description="Pro residues" evidence="1">
    <location>
        <begin position="1"/>
        <end position="10"/>
    </location>
</feature>
<dbReference type="EMBL" id="CM007648">
    <property type="protein sequence ID" value="ONM16608.1"/>
    <property type="molecule type" value="Genomic_DNA"/>
</dbReference>
<evidence type="ECO:0000313" key="2">
    <source>
        <dbReference type="EMBL" id="ONM16605.1"/>
    </source>
</evidence>
<dbReference type="AlphaFoldDB" id="A0A1D6E850"/>
<evidence type="ECO:0000256" key="1">
    <source>
        <dbReference type="SAM" id="MobiDB-lite"/>
    </source>
</evidence>
<protein>
    <submittedName>
        <fullName evidence="2">Uncharacterized protein</fullName>
    </submittedName>
</protein>
<proteinExistence type="predicted"/>
<reference evidence="2" key="1">
    <citation type="submission" date="2015-12" db="EMBL/GenBank/DDBJ databases">
        <title>Update maize B73 reference genome by single molecule sequencing technologies.</title>
        <authorList>
            <consortium name="Maize Genome Sequencing Project"/>
            <person name="Ware D."/>
        </authorList>
    </citation>
    <scope>NUCLEOTIDE SEQUENCE [LARGE SCALE GENOMIC DNA]</scope>
    <source>
        <tissue evidence="2">Seedling</tissue>
    </source>
</reference>
<dbReference type="EMBL" id="CM007648">
    <property type="protein sequence ID" value="ONM16596.1"/>
    <property type="molecule type" value="Genomic_DNA"/>
</dbReference>
<feature type="region of interest" description="Disordered" evidence="1">
    <location>
        <begin position="1"/>
        <end position="54"/>
    </location>
</feature>
<name>A0A1D6E850_MAIZE</name>
<feature type="compositionally biased region" description="Polar residues" evidence="1">
    <location>
        <begin position="42"/>
        <end position="54"/>
    </location>
</feature>
<dbReference type="EMBL" id="CM007648">
    <property type="protein sequence ID" value="ONM16605.1"/>
    <property type="molecule type" value="Genomic_DNA"/>
</dbReference>